<evidence type="ECO:0000256" key="1">
    <source>
        <dbReference type="SAM" id="MobiDB-lite"/>
    </source>
</evidence>
<feature type="compositionally biased region" description="Polar residues" evidence="1">
    <location>
        <begin position="57"/>
        <end position="67"/>
    </location>
</feature>
<reference evidence="3 4" key="1">
    <citation type="journal article" date="2021" name="Plant Biotechnol. J.">
        <title>Multi-omics assisted identification of the key and species-specific regulatory components of drought-tolerant mechanisms in Gossypium stocksii.</title>
        <authorList>
            <person name="Yu D."/>
            <person name="Ke L."/>
            <person name="Zhang D."/>
            <person name="Wu Y."/>
            <person name="Sun Y."/>
            <person name="Mei J."/>
            <person name="Sun J."/>
            <person name="Sun Y."/>
        </authorList>
    </citation>
    <scope>NUCLEOTIDE SEQUENCE [LARGE SCALE GENOMIC DNA]</scope>
    <source>
        <strain evidence="4">cv. E1</strain>
        <tissue evidence="3">Leaf</tissue>
    </source>
</reference>
<dbReference type="AlphaFoldDB" id="A0A9D3VEU1"/>
<protein>
    <recommendedName>
        <fullName evidence="2">Retroviral polymerase SH3-like domain-containing protein</fullName>
    </recommendedName>
</protein>
<dbReference type="Pfam" id="PF25597">
    <property type="entry name" value="SH3_retrovirus"/>
    <property type="match status" value="1"/>
</dbReference>
<dbReference type="Proteomes" id="UP000828251">
    <property type="component" value="Unassembled WGS sequence"/>
</dbReference>
<proteinExistence type="predicted"/>
<feature type="region of interest" description="Disordered" evidence="1">
    <location>
        <begin position="47"/>
        <end position="72"/>
    </location>
</feature>
<name>A0A9D3VEU1_9ROSI</name>
<gene>
    <name evidence="3" type="ORF">J1N35_021227</name>
</gene>
<dbReference type="EMBL" id="JAIQCV010000007">
    <property type="protein sequence ID" value="KAH1081466.1"/>
    <property type="molecule type" value="Genomic_DNA"/>
</dbReference>
<accession>A0A9D3VEU1</accession>
<evidence type="ECO:0000313" key="4">
    <source>
        <dbReference type="Proteomes" id="UP000828251"/>
    </source>
</evidence>
<organism evidence="3 4">
    <name type="scientific">Gossypium stocksii</name>
    <dbReference type="NCBI Taxonomy" id="47602"/>
    <lineage>
        <taxon>Eukaryota</taxon>
        <taxon>Viridiplantae</taxon>
        <taxon>Streptophyta</taxon>
        <taxon>Embryophyta</taxon>
        <taxon>Tracheophyta</taxon>
        <taxon>Spermatophyta</taxon>
        <taxon>Magnoliopsida</taxon>
        <taxon>eudicotyledons</taxon>
        <taxon>Gunneridae</taxon>
        <taxon>Pentapetalae</taxon>
        <taxon>rosids</taxon>
        <taxon>malvids</taxon>
        <taxon>Malvales</taxon>
        <taxon>Malvaceae</taxon>
        <taxon>Malvoideae</taxon>
        <taxon>Gossypium</taxon>
    </lineage>
</organism>
<dbReference type="InterPro" id="IPR057670">
    <property type="entry name" value="SH3_retrovirus"/>
</dbReference>
<keyword evidence="4" id="KW-1185">Reference proteome</keyword>
<comment type="caution">
    <text evidence="3">The sequence shown here is derived from an EMBL/GenBank/DDBJ whole genome shotgun (WGS) entry which is preliminary data.</text>
</comment>
<sequence length="96" mass="10840">MEFRSRPCLFLGYNPMHYGYKCRHVSGHIFISRPVFNENVFPAVTSQSRAQGPVEHLNQSYSSSDEPNVSEPKLFAQPVEELLPPSASPDEMLMSP</sequence>
<dbReference type="OrthoDB" id="1751313at2759"/>
<evidence type="ECO:0000313" key="3">
    <source>
        <dbReference type="EMBL" id="KAH1081466.1"/>
    </source>
</evidence>
<feature type="domain" description="Retroviral polymerase SH3-like" evidence="2">
    <location>
        <begin position="2"/>
        <end position="46"/>
    </location>
</feature>
<evidence type="ECO:0000259" key="2">
    <source>
        <dbReference type="Pfam" id="PF25597"/>
    </source>
</evidence>